<organism evidence="2 3">
    <name type="scientific">Ambispora gerdemannii</name>
    <dbReference type="NCBI Taxonomy" id="144530"/>
    <lineage>
        <taxon>Eukaryota</taxon>
        <taxon>Fungi</taxon>
        <taxon>Fungi incertae sedis</taxon>
        <taxon>Mucoromycota</taxon>
        <taxon>Glomeromycotina</taxon>
        <taxon>Glomeromycetes</taxon>
        <taxon>Archaeosporales</taxon>
        <taxon>Ambisporaceae</taxon>
        <taxon>Ambispora</taxon>
    </lineage>
</organism>
<comment type="caution">
    <text evidence="2">The sequence shown here is derived from an EMBL/GenBank/DDBJ whole genome shotgun (WGS) entry which is preliminary data.</text>
</comment>
<name>A0A9N9E3W1_9GLOM</name>
<feature type="coiled-coil region" evidence="1">
    <location>
        <begin position="47"/>
        <end position="81"/>
    </location>
</feature>
<keyword evidence="1" id="KW-0175">Coiled coil</keyword>
<reference evidence="2" key="1">
    <citation type="submission" date="2021-06" db="EMBL/GenBank/DDBJ databases">
        <authorList>
            <person name="Kallberg Y."/>
            <person name="Tangrot J."/>
            <person name="Rosling A."/>
        </authorList>
    </citation>
    <scope>NUCLEOTIDE SEQUENCE</scope>
    <source>
        <strain evidence="2">MT106</strain>
    </source>
</reference>
<evidence type="ECO:0000313" key="3">
    <source>
        <dbReference type="Proteomes" id="UP000789831"/>
    </source>
</evidence>
<evidence type="ECO:0000313" key="2">
    <source>
        <dbReference type="EMBL" id="CAG8657472.1"/>
    </source>
</evidence>
<keyword evidence="3" id="KW-1185">Reference proteome</keyword>
<gene>
    <name evidence="2" type="ORF">AGERDE_LOCUS11660</name>
</gene>
<accession>A0A9N9E3W1</accession>
<protein>
    <submittedName>
        <fullName evidence="2">7312_t:CDS:1</fullName>
    </submittedName>
</protein>
<proteinExistence type="predicted"/>
<evidence type="ECO:0000256" key="1">
    <source>
        <dbReference type="SAM" id="Coils"/>
    </source>
</evidence>
<dbReference type="Proteomes" id="UP000789831">
    <property type="component" value="Unassembled WGS sequence"/>
</dbReference>
<dbReference type="EMBL" id="CAJVPL010005375">
    <property type="protein sequence ID" value="CAG8657472.1"/>
    <property type="molecule type" value="Genomic_DNA"/>
</dbReference>
<dbReference type="AlphaFoldDB" id="A0A9N9E3W1"/>
<sequence>MALRKSSLHNKNEIDATGKKHIFYVQNEKYQSLRRRNRGTKNIHKNCNQSNQYIETLEKRIEQILNEVNQLENTTATGKNQSSNLTRNDYIVSPDFSQMNTDVLINIATHLNSTLYFIPEQFMFANYLNSKFIH</sequence>